<feature type="domain" description="Major facilitator superfamily (MFS) profile" evidence="6">
    <location>
        <begin position="26"/>
        <end position="439"/>
    </location>
</feature>
<dbReference type="InterPro" id="IPR020846">
    <property type="entry name" value="MFS_dom"/>
</dbReference>
<dbReference type="PROSITE" id="PS50850">
    <property type="entry name" value="MFS"/>
    <property type="match status" value="1"/>
</dbReference>
<evidence type="ECO:0000256" key="3">
    <source>
        <dbReference type="ARBA" id="ARBA00022989"/>
    </source>
</evidence>
<feature type="transmembrane region" description="Helical" evidence="5">
    <location>
        <begin position="59"/>
        <end position="80"/>
    </location>
</feature>
<gene>
    <name evidence="7" type="ORF">I6H47_12260</name>
</gene>
<feature type="transmembrane region" description="Helical" evidence="5">
    <location>
        <begin position="317"/>
        <end position="337"/>
    </location>
</feature>
<protein>
    <submittedName>
        <fullName evidence="7">MFS transporter</fullName>
    </submittedName>
</protein>
<dbReference type="EMBL" id="CP065989">
    <property type="protein sequence ID" value="QQB13580.1"/>
    <property type="molecule type" value="Genomic_DNA"/>
</dbReference>
<keyword evidence="3 5" id="KW-1133">Transmembrane helix</keyword>
<evidence type="ECO:0000256" key="1">
    <source>
        <dbReference type="ARBA" id="ARBA00004651"/>
    </source>
</evidence>
<evidence type="ECO:0000313" key="7">
    <source>
        <dbReference type="EMBL" id="QQB13580.1"/>
    </source>
</evidence>
<dbReference type="PANTHER" id="PTHR11662">
    <property type="entry name" value="SOLUTE CARRIER FAMILY 17"/>
    <property type="match status" value="1"/>
</dbReference>
<dbReference type="InterPro" id="IPR036259">
    <property type="entry name" value="MFS_trans_sf"/>
</dbReference>
<dbReference type="Proteomes" id="UP000595374">
    <property type="component" value="Chromosome"/>
</dbReference>
<feature type="transmembrane region" description="Helical" evidence="5">
    <location>
        <begin position="411"/>
        <end position="435"/>
    </location>
</feature>
<dbReference type="PANTHER" id="PTHR11662:SF450">
    <property type="entry name" value="BLR1003 PROTEIN"/>
    <property type="match status" value="1"/>
</dbReference>
<dbReference type="SUPFAM" id="SSF103473">
    <property type="entry name" value="MFS general substrate transporter"/>
    <property type="match status" value="1"/>
</dbReference>
<sequence length="451" mass="46782">MVHPQSTPPVALASAGSESRRKAWSLTGLLVVLYVVNYGDKAAFGIIAQALGEELGISAAQIGLVGSLFFFAFTVGGFFAGALNRWMSLRTVLLVLALVWAAAMLPLVVAATFAVLVASRMLLGFAEGPSSALIHTAAYSWHPSSRRGFPGALLASAASVAKIVLAPLLAYLSVTFGWRSALITMAVIGIVWCFFWLRFWEVGPYIPAKATGPAKKAHSDAAAEDTAADDSDEPRVPWARIFLTRTFLTGVPLVASIYALVTVVLTWLPSYFEVGLGFSRLEAGSMLAIPSIVGLISLIGGTLLSDFLLARGWSSRFVRIVGPSLLVVVGGGILFLLPSIENAAAAVAIVAIGYGVGVVVLPLSNAAVSEICPPQQTAGTLGVFLALMAIGGLVGPYVTGLIVDAAASPGLGYATAFQVLGVAAAVSAVLTLLFANPERDKVIVRGAAAQE</sequence>
<keyword evidence="4 5" id="KW-0472">Membrane</keyword>
<dbReference type="AlphaFoldDB" id="A0A7T4DHS9"/>
<dbReference type="InterPro" id="IPR011701">
    <property type="entry name" value="MFS"/>
</dbReference>
<accession>A0A7T4DHS9</accession>
<feature type="transmembrane region" description="Helical" evidence="5">
    <location>
        <begin position="343"/>
        <end position="368"/>
    </location>
</feature>
<feature type="transmembrane region" description="Helical" evidence="5">
    <location>
        <begin position="380"/>
        <end position="399"/>
    </location>
</feature>
<organism evidence="7 8">
    <name type="scientific">Brevibacterium casei</name>
    <dbReference type="NCBI Taxonomy" id="33889"/>
    <lineage>
        <taxon>Bacteria</taxon>
        <taxon>Bacillati</taxon>
        <taxon>Actinomycetota</taxon>
        <taxon>Actinomycetes</taxon>
        <taxon>Micrococcales</taxon>
        <taxon>Brevibacteriaceae</taxon>
        <taxon>Brevibacterium</taxon>
    </lineage>
</organism>
<dbReference type="InterPro" id="IPR050382">
    <property type="entry name" value="MFS_Na/Anion_cotransporter"/>
</dbReference>
<feature type="transmembrane region" description="Helical" evidence="5">
    <location>
        <begin position="288"/>
        <end position="310"/>
    </location>
</feature>
<name>A0A7T4DHS9_9MICO</name>
<evidence type="ECO:0000256" key="5">
    <source>
        <dbReference type="SAM" id="Phobius"/>
    </source>
</evidence>
<keyword evidence="2 5" id="KW-0812">Transmembrane</keyword>
<evidence type="ECO:0000256" key="2">
    <source>
        <dbReference type="ARBA" id="ARBA00022692"/>
    </source>
</evidence>
<evidence type="ECO:0000259" key="6">
    <source>
        <dbReference type="PROSITE" id="PS50850"/>
    </source>
</evidence>
<dbReference type="Pfam" id="PF07690">
    <property type="entry name" value="MFS_1"/>
    <property type="match status" value="1"/>
</dbReference>
<feature type="transmembrane region" description="Helical" evidence="5">
    <location>
        <begin position="247"/>
        <end position="268"/>
    </location>
</feature>
<feature type="transmembrane region" description="Helical" evidence="5">
    <location>
        <begin position="92"/>
        <end position="116"/>
    </location>
</feature>
<dbReference type="GO" id="GO:0005886">
    <property type="term" value="C:plasma membrane"/>
    <property type="evidence" value="ECO:0007669"/>
    <property type="project" value="UniProtKB-SubCell"/>
</dbReference>
<dbReference type="Gene3D" id="1.20.1250.20">
    <property type="entry name" value="MFS general substrate transporter like domains"/>
    <property type="match status" value="2"/>
</dbReference>
<evidence type="ECO:0000313" key="8">
    <source>
        <dbReference type="Proteomes" id="UP000595374"/>
    </source>
</evidence>
<feature type="transmembrane region" description="Helical" evidence="5">
    <location>
        <begin position="178"/>
        <end position="197"/>
    </location>
</feature>
<reference evidence="7 8" key="1">
    <citation type="submission" date="2020-12" db="EMBL/GenBank/DDBJ databases">
        <title>FDA dAtabase for Regulatory Grade micrObial Sequences (FDA-ARGOS): Supporting development and validation of Infectious Disease Dx tests.</title>
        <authorList>
            <person name="Sproer C."/>
            <person name="Gronow S."/>
            <person name="Severitt S."/>
            <person name="Schroder I."/>
            <person name="Tallon L."/>
            <person name="Sadzewicz L."/>
            <person name="Zhao X."/>
            <person name="Boylan J."/>
            <person name="Ott S."/>
            <person name="Bowen H."/>
            <person name="Vavikolanu K."/>
            <person name="Mehta A."/>
            <person name="Aluvathingal J."/>
            <person name="Nadendla S."/>
            <person name="Lowell S."/>
            <person name="Myers T."/>
            <person name="Yan Y."/>
            <person name="Sichtig H."/>
        </authorList>
    </citation>
    <scope>NUCLEOTIDE SEQUENCE [LARGE SCALE GENOMIC DNA]</scope>
    <source>
        <strain evidence="7 8">FDAARGOS_990</strain>
    </source>
</reference>
<comment type="subcellular location">
    <subcellularLocation>
        <location evidence="1">Cell membrane</location>
        <topology evidence="1">Multi-pass membrane protein</topology>
    </subcellularLocation>
</comment>
<evidence type="ECO:0000256" key="4">
    <source>
        <dbReference type="ARBA" id="ARBA00023136"/>
    </source>
</evidence>
<dbReference type="GO" id="GO:0022857">
    <property type="term" value="F:transmembrane transporter activity"/>
    <property type="evidence" value="ECO:0007669"/>
    <property type="project" value="InterPro"/>
</dbReference>
<dbReference type="RefSeq" id="WP_198498764.1">
    <property type="nucleotide sequence ID" value="NZ_CP065989.1"/>
</dbReference>
<proteinExistence type="predicted"/>